<evidence type="ECO:0000256" key="1">
    <source>
        <dbReference type="SAM" id="Phobius"/>
    </source>
</evidence>
<keyword evidence="1" id="KW-0812">Transmembrane</keyword>
<feature type="transmembrane region" description="Helical" evidence="1">
    <location>
        <begin position="45"/>
        <end position="65"/>
    </location>
</feature>
<feature type="transmembrane region" description="Helical" evidence="1">
    <location>
        <begin position="180"/>
        <end position="199"/>
    </location>
</feature>
<dbReference type="AlphaFoldDB" id="A0A7V1CYX9"/>
<keyword evidence="1" id="KW-0472">Membrane</keyword>
<keyword evidence="1" id="KW-1133">Transmembrane helix</keyword>
<name>A0A7V1CYX9_9GAMM</name>
<comment type="caution">
    <text evidence="2">The sequence shown here is derived from an EMBL/GenBank/DDBJ whole genome shotgun (WGS) entry which is preliminary data.</text>
</comment>
<evidence type="ECO:0000313" key="2">
    <source>
        <dbReference type="EMBL" id="HEA16877.1"/>
    </source>
</evidence>
<gene>
    <name evidence="2" type="ORF">ENH88_10625</name>
</gene>
<sequence length="238" mass="26536">MDVVFKIILAAHIAIGICALTLFWFPAFSKKGSPRHKKFGNWYSISMYGVVISGILMASLSILIPELVKPAAFTADVDNSKVRESIVRFAVLLLHLSILTLVAVRYGKLVLTAKVDRQRLKSPFQLLITGVLLMSGIAIFWRGMIDQHILMLIFGPLGIFISLTNLHFTFKRQIKPRDWLVEHLGGYIGSGIAAFTAFLSFGGRHIFTSSGYLQLAFWIAPGVIGVLFIFFLSRKYAN</sequence>
<protein>
    <recommendedName>
        <fullName evidence="3">DUF2306 domain-containing protein</fullName>
    </recommendedName>
</protein>
<feature type="transmembrane region" description="Helical" evidence="1">
    <location>
        <begin position="6"/>
        <end position="25"/>
    </location>
</feature>
<reference evidence="2" key="1">
    <citation type="journal article" date="2020" name="mSystems">
        <title>Genome- and Community-Level Interaction Insights into Carbon Utilization and Element Cycling Functions of Hydrothermarchaeota in Hydrothermal Sediment.</title>
        <authorList>
            <person name="Zhou Z."/>
            <person name="Liu Y."/>
            <person name="Xu W."/>
            <person name="Pan J."/>
            <person name="Luo Z.H."/>
            <person name="Li M."/>
        </authorList>
    </citation>
    <scope>NUCLEOTIDE SEQUENCE [LARGE SCALE GENOMIC DNA]</scope>
    <source>
        <strain evidence="2">HyVt-346</strain>
    </source>
</reference>
<feature type="transmembrane region" description="Helical" evidence="1">
    <location>
        <begin position="85"/>
        <end position="104"/>
    </location>
</feature>
<feature type="transmembrane region" description="Helical" evidence="1">
    <location>
        <begin position="124"/>
        <end position="143"/>
    </location>
</feature>
<proteinExistence type="predicted"/>
<evidence type="ECO:0008006" key="3">
    <source>
        <dbReference type="Google" id="ProtNLM"/>
    </source>
</evidence>
<dbReference type="RefSeq" id="WP_304182209.1">
    <property type="nucleotide sequence ID" value="NZ_DRGM01000116.1"/>
</dbReference>
<organism evidence="2">
    <name type="scientific">Pseudoalteromonas prydzensis</name>
    <dbReference type="NCBI Taxonomy" id="182141"/>
    <lineage>
        <taxon>Bacteria</taxon>
        <taxon>Pseudomonadati</taxon>
        <taxon>Pseudomonadota</taxon>
        <taxon>Gammaproteobacteria</taxon>
        <taxon>Alteromonadales</taxon>
        <taxon>Pseudoalteromonadaceae</taxon>
        <taxon>Pseudoalteromonas</taxon>
    </lineage>
</organism>
<accession>A0A7V1CYX9</accession>
<dbReference type="Proteomes" id="UP000886188">
    <property type="component" value="Unassembled WGS sequence"/>
</dbReference>
<feature type="transmembrane region" description="Helical" evidence="1">
    <location>
        <begin position="211"/>
        <end position="232"/>
    </location>
</feature>
<dbReference type="EMBL" id="DRGM01000116">
    <property type="protein sequence ID" value="HEA16877.1"/>
    <property type="molecule type" value="Genomic_DNA"/>
</dbReference>
<feature type="transmembrane region" description="Helical" evidence="1">
    <location>
        <begin position="149"/>
        <end position="168"/>
    </location>
</feature>